<dbReference type="SUPFAM" id="SSF82171">
    <property type="entry name" value="DPP6 N-terminal domain-like"/>
    <property type="match status" value="1"/>
</dbReference>
<dbReference type="Pfam" id="PF00326">
    <property type="entry name" value="Peptidase_S9"/>
    <property type="match status" value="1"/>
</dbReference>
<dbReference type="InterPro" id="IPR029058">
    <property type="entry name" value="AB_hydrolase_fold"/>
</dbReference>
<dbReference type="InterPro" id="IPR001375">
    <property type="entry name" value="Peptidase_S9_cat"/>
</dbReference>
<evidence type="ECO:0000256" key="1">
    <source>
        <dbReference type="ARBA" id="ARBA00022801"/>
    </source>
</evidence>
<dbReference type="Gene3D" id="3.40.50.1820">
    <property type="entry name" value="alpha/beta hydrolase"/>
    <property type="match status" value="1"/>
</dbReference>
<dbReference type="PANTHER" id="PTHR42776">
    <property type="entry name" value="SERINE PEPTIDASE S9 FAMILY MEMBER"/>
    <property type="match status" value="1"/>
</dbReference>
<dbReference type="Proteomes" id="UP000572635">
    <property type="component" value="Unassembled WGS sequence"/>
</dbReference>
<keyword evidence="1" id="KW-0378">Hydrolase</keyword>
<feature type="region of interest" description="Disordered" evidence="3">
    <location>
        <begin position="169"/>
        <end position="196"/>
    </location>
</feature>
<sequence>MTSVDIERFHSLGAPSLSPDGRTAVVAVVRPDTAADTYRGELWRVPTDGSAEPVRLTRGRRDSAPAFSPDGTRIAFLRTEEETGAQLYVMPAGGGEPWRLTGHPLGVSEPVWSPDGTRLAYLARVPEEGRYRGEPGKEAPRRITTLQYQLDGVGYTNDRRAHLFTVEAAETDGERTPEPVRVTEGDHDHSGPDWSPDGRLLAFASARHEGRDTDLVSDVWTCAPDGTGLRRITRNDLVAYAPRFTPDGASVVFTGHHPGPERTRATTENQGLWSVPADGAAPPVRLTDEERFNLGLGAAAVPAADGVLFPAEHRGAVHLLLVPYGGGEPEVLLGGERLAGTPARAAGTTVVPVGDQGSPGELVALDRAGERVLTAFNTYPGWLPLEEIEGTAPDGYPVHGWLIRPPGPGPHPVLLMIHGGPFAQYGWKVFDEAQVYAEAGYAVVMGNPRGSSGYGQAHGRAVLGDVGRVSAADLNALLDEALKRDGLDAGRAGVLGGSHGGFMTTWMAAHHGERFRAAISERAVNAVDSFHGSSDIGWEFAYDLYGDAEEWAAQSPLSYADRIGVPILIIHSEQDLRCPLEQAQRLFTVLKRRGAEAEMLVFPGEGHEMSRSGLPSHRIARFEAILDWWDRHL</sequence>
<keyword evidence="5" id="KW-0645">Protease</keyword>
<comment type="caution">
    <text evidence="5">The sequence shown here is derived from an EMBL/GenBank/DDBJ whole genome shotgun (WGS) entry which is preliminary data.</text>
</comment>
<evidence type="ECO:0000256" key="2">
    <source>
        <dbReference type="ARBA" id="ARBA00022825"/>
    </source>
</evidence>
<feature type="domain" description="Peptidase S9 prolyl oligopeptidase catalytic" evidence="4">
    <location>
        <begin position="427"/>
        <end position="633"/>
    </location>
</feature>
<evidence type="ECO:0000259" key="4">
    <source>
        <dbReference type="Pfam" id="PF00326"/>
    </source>
</evidence>
<dbReference type="Pfam" id="PF07676">
    <property type="entry name" value="PD40"/>
    <property type="match status" value="3"/>
</dbReference>
<reference evidence="5 6" key="1">
    <citation type="submission" date="2020-08" db="EMBL/GenBank/DDBJ databases">
        <title>Sequencing the genomes of 1000 actinobacteria strains.</title>
        <authorList>
            <person name="Klenk H.-P."/>
        </authorList>
    </citation>
    <scope>NUCLEOTIDE SEQUENCE [LARGE SCALE GENOMIC DNA]</scope>
    <source>
        <strain evidence="5 6">DSM 44551</strain>
    </source>
</reference>
<dbReference type="GO" id="GO:0004252">
    <property type="term" value="F:serine-type endopeptidase activity"/>
    <property type="evidence" value="ECO:0007669"/>
    <property type="project" value="TreeGrafter"/>
</dbReference>
<dbReference type="PANTHER" id="PTHR42776:SF27">
    <property type="entry name" value="DIPEPTIDYL PEPTIDASE FAMILY MEMBER 6"/>
    <property type="match status" value="1"/>
</dbReference>
<dbReference type="GO" id="GO:0006508">
    <property type="term" value="P:proteolysis"/>
    <property type="evidence" value="ECO:0007669"/>
    <property type="project" value="InterPro"/>
</dbReference>
<dbReference type="AlphaFoldDB" id="A0A7W8QJW6"/>
<evidence type="ECO:0000256" key="3">
    <source>
        <dbReference type="SAM" id="MobiDB-lite"/>
    </source>
</evidence>
<gene>
    <name evidence="5" type="ORF">HDA36_001830</name>
</gene>
<dbReference type="RefSeq" id="WP_184391411.1">
    <property type="nucleotide sequence ID" value="NZ_BAAAJD010000099.1"/>
</dbReference>
<feature type="compositionally biased region" description="Basic and acidic residues" evidence="3">
    <location>
        <begin position="172"/>
        <end position="191"/>
    </location>
</feature>
<dbReference type="EMBL" id="JACHDB010000001">
    <property type="protein sequence ID" value="MBB5431746.1"/>
    <property type="molecule type" value="Genomic_DNA"/>
</dbReference>
<dbReference type="InterPro" id="IPR011659">
    <property type="entry name" value="WD40"/>
</dbReference>
<evidence type="ECO:0000313" key="5">
    <source>
        <dbReference type="EMBL" id="MBB5431746.1"/>
    </source>
</evidence>
<keyword evidence="6" id="KW-1185">Reference proteome</keyword>
<proteinExistence type="predicted"/>
<dbReference type="InterPro" id="IPR011042">
    <property type="entry name" value="6-blade_b-propeller_TolB-like"/>
</dbReference>
<name>A0A7W8QJW6_9ACTN</name>
<dbReference type="SUPFAM" id="SSF53474">
    <property type="entry name" value="alpha/beta-Hydrolases"/>
    <property type="match status" value="1"/>
</dbReference>
<dbReference type="Gene3D" id="2.120.10.30">
    <property type="entry name" value="TolB, C-terminal domain"/>
    <property type="match status" value="2"/>
</dbReference>
<accession>A0A7W8QJW6</accession>
<protein>
    <submittedName>
        <fullName evidence="5">Dipeptidyl aminopeptidase/acylaminoacyl peptidase</fullName>
    </submittedName>
</protein>
<keyword evidence="5" id="KW-0031">Aminopeptidase</keyword>
<dbReference type="GO" id="GO:0004177">
    <property type="term" value="F:aminopeptidase activity"/>
    <property type="evidence" value="ECO:0007669"/>
    <property type="project" value="UniProtKB-KW"/>
</dbReference>
<evidence type="ECO:0000313" key="6">
    <source>
        <dbReference type="Proteomes" id="UP000572635"/>
    </source>
</evidence>
<organism evidence="5 6">
    <name type="scientific">Nocardiopsis composta</name>
    <dbReference type="NCBI Taxonomy" id="157465"/>
    <lineage>
        <taxon>Bacteria</taxon>
        <taxon>Bacillati</taxon>
        <taxon>Actinomycetota</taxon>
        <taxon>Actinomycetes</taxon>
        <taxon>Streptosporangiales</taxon>
        <taxon>Nocardiopsidaceae</taxon>
        <taxon>Nocardiopsis</taxon>
    </lineage>
</organism>
<keyword evidence="2" id="KW-0720">Serine protease</keyword>